<dbReference type="SUPFAM" id="SSF46938">
    <property type="entry name" value="CRAL/TRIO N-terminal domain"/>
    <property type="match status" value="1"/>
</dbReference>
<dbReference type="InterPro" id="IPR001251">
    <property type="entry name" value="CRAL-TRIO_dom"/>
</dbReference>
<dbReference type="EMBL" id="BRXW01000360">
    <property type="protein sequence ID" value="GMH47763.1"/>
    <property type="molecule type" value="Genomic_DNA"/>
</dbReference>
<dbReference type="PANTHER" id="PTHR23324:SF83">
    <property type="entry name" value="SEC14-LIKE PROTEIN 2"/>
    <property type="match status" value="1"/>
</dbReference>
<gene>
    <name evidence="3" type="ORF">TrLO_g6154</name>
</gene>
<dbReference type="GO" id="GO:0005737">
    <property type="term" value="C:cytoplasm"/>
    <property type="evidence" value="ECO:0007669"/>
    <property type="project" value="TreeGrafter"/>
</dbReference>
<organism evidence="3 4">
    <name type="scientific">Triparma laevis f. longispina</name>
    <dbReference type="NCBI Taxonomy" id="1714387"/>
    <lineage>
        <taxon>Eukaryota</taxon>
        <taxon>Sar</taxon>
        <taxon>Stramenopiles</taxon>
        <taxon>Ochrophyta</taxon>
        <taxon>Bolidophyceae</taxon>
        <taxon>Parmales</taxon>
        <taxon>Triparmaceae</taxon>
        <taxon>Triparma</taxon>
    </lineage>
</organism>
<protein>
    <recommendedName>
        <fullName evidence="2">CRAL-TRIO domain-containing protein</fullName>
    </recommendedName>
</protein>
<evidence type="ECO:0000259" key="2">
    <source>
        <dbReference type="PROSITE" id="PS50191"/>
    </source>
</evidence>
<feature type="compositionally biased region" description="Basic and acidic residues" evidence="1">
    <location>
        <begin position="351"/>
        <end position="369"/>
    </location>
</feature>
<comment type="caution">
    <text evidence="3">The sequence shown here is derived from an EMBL/GenBank/DDBJ whole genome shotgun (WGS) entry which is preliminary data.</text>
</comment>
<keyword evidence="4" id="KW-1185">Reference proteome</keyword>
<proteinExistence type="predicted"/>
<dbReference type="Gene3D" id="3.40.525.10">
    <property type="entry name" value="CRAL-TRIO lipid binding domain"/>
    <property type="match status" value="1"/>
</dbReference>
<accession>A0A9W7DLT1</accession>
<evidence type="ECO:0000313" key="4">
    <source>
        <dbReference type="Proteomes" id="UP001165122"/>
    </source>
</evidence>
<dbReference type="PANTHER" id="PTHR23324">
    <property type="entry name" value="SEC14 RELATED PROTEIN"/>
    <property type="match status" value="1"/>
</dbReference>
<dbReference type="InterPro" id="IPR036273">
    <property type="entry name" value="CRAL/TRIO_N_dom_sf"/>
</dbReference>
<dbReference type="CDD" id="cd00170">
    <property type="entry name" value="SEC14"/>
    <property type="match status" value="1"/>
</dbReference>
<dbReference type="Pfam" id="PF00650">
    <property type="entry name" value="CRAL_TRIO"/>
    <property type="match status" value="1"/>
</dbReference>
<sequence length="407" mass="45236">MDYQPVDLTDATESERDQIEDLRAELMDLVNGHGPGSSQAQKHKDDGTLLRFIQARNSIDESAAMYRESMQWRESMKVDKIYESRQGALEEMPEVVQLAEKVFYGTVLSGKDCTLEGGPIMFDRLGKVDLNCIANCPGLEDEVVRSYMAYLEGVWRRARAGKGGRSKALVVVDLSGLSMSHLRHISIIKRIAAIGPPRYPETTCGVALVRGPWMLSGIYKIIGPILPENTKRKIMIWGGDYLEKLRERLPEEQIPTYMGGTKWVGENSTHPASLIMSKSQKIDLPTWEAAVEEENLRKAMGGSSLGGKGDFQIEKVEVGEDEMGEVPGGKIRFKGARNSVKLTKEEMKKARERLEGGGKGDFQIDKVEVGEDEMDEIPGGKIRFGGARNSIIVSKEAAQKLREQSEK</sequence>
<dbReference type="Proteomes" id="UP001165122">
    <property type="component" value="Unassembled WGS sequence"/>
</dbReference>
<reference evidence="4" key="1">
    <citation type="journal article" date="2023" name="Commun. Biol.">
        <title>Genome analysis of Parmales, the sister group of diatoms, reveals the evolutionary specialization of diatoms from phago-mixotrophs to photoautotrophs.</title>
        <authorList>
            <person name="Ban H."/>
            <person name="Sato S."/>
            <person name="Yoshikawa S."/>
            <person name="Yamada K."/>
            <person name="Nakamura Y."/>
            <person name="Ichinomiya M."/>
            <person name="Sato N."/>
            <person name="Blanc-Mathieu R."/>
            <person name="Endo H."/>
            <person name="Kuwata A."/>
            <person name="Ogata H."/>
        </authorList>
    </citation>
    <scope>NUCLEOTIDE SEQUENCE [LARGE SCALE GENOMIC DNA]</scope>
    <source>
        <strain evidence="4">NIES 3700</strain>
    </source>
</reference>
<dbReference type="InterPro" id="IPR036865">
    <property type="entry name" value="CRAL-TRIO_dom_sf"/>
</dbReference>
<dbReference type="SMART" id="SM00516">
    <property type="entry name" value="SEC14"/>
    <property type="match status" value="1"/>
</dbReference>
<evidence type="ECO:0000256" key="1">
    <source>
        <dbReference type="SAM" id="MobiDB-lite"/>
    </source>
</evidence>
<dbReference type="PROSITE" id="PS50191">
    <property type="entry name" value="CRAL_TRIO"/>
    <property type="match status" value="1"/>
</dbReference>
<dbReference type="InterPro" id="IPR051064">
    <property type="entry name" value="SEC14/CRAL-TRIO_domain"/>
</dbReference>
<feature type="region of interest" description="Disordered" evidence="1">
    <location>
        <begin position="351"/>
        <end position="381"/>
    </location>
</feature>
<dbReference type="SUPFAM" id="SSF52087">
    <property type="entry name" value="CRAL/TRIO domain"/>
    <property type="match status" value="1"/>
</dbReference>
<dbReference type="AlphaFoldDB" id="A0A9W7DLT1"/>
<dbReference type="OrthoDB" id="1434354at2759"/>
<feature type="domain" description="CRAL-TRIO" evidence="2">
    <location>
        <begin position="95"/>
        <end position="266"/>
    </location>
</feature>
<name>A0A9W7DLT1_9STRA</name>
<evidence type="ECO:0000313" key="3">
    <source>
        <dbReference type="EMBL" id="GMH47763.1"/>
    </source>
</evidence>